<protein>
    <recommendedName>
        <fullName evidence="1">F-box domain-containing protein</fullName>
    </recommendedName>
</protein>
<dbReference type="Pfam" id="PF00646">
    <property type="entry name" value="F-box"/>
    <property type="match status" value="1"/>
</dbReference>
<proteinExistence type="predicted"/>
<dbReference type="InterPro" id="IPR001810">
    <property type="entry name" value="F-box_dom"/>
</dbReference>
<evidence type="ECO:0000259" key="1">
    <source>
        <dbReference type="SMART" id="SM00256"/>
    </source>
</evidence>
<evidence type="ECO:0000313" key="2">
    <source>
        <dbReference type="EMBL" id="TEB28004.1"/>
    </source>
</evidence>
<evidence type="ECO:0000313" key="3">
    <source>
        <dbReference type="Proteomes" id="UP000298030"/>
    </source>
</evidence>
<organism evidence="2 3">
    <name type="scientific">Coprinellus micaceus</name>
    <name type="common">Glistening ink-cap mushroom</name>
    <name type="synonym">Coprinus micaceus</name>
    <dbReference type="NCBI Taxonomy" id="71717"/>
    <lineage>
        <taxon>Eukaryota</taxon>
        <taxon>Fungi</taxon>
        <taxon>Dikarya</taxon>
        <taxon>Basidiomycota</taxon>
        <taxon>Agaricomycotina</taxon>
        <taxon>Agaricomycetes</taxon>
        <taxon>Agaricomycetidae</taxon>
        <taxon>Agaricales</taxon>
        <taxon>Agaricineae</taxon>
        <taxon>Psathyrellaceae</taxon>
        <taxon>Coprinellus</taxon>
    </lineage>
</organism>
<feature type="domain" description="F-box" evidence="1">
    <location>
        <begin position="14"/>
        <end position="54"/>
    </location>
</feature>
<name>A0A4Y7T209_COPMI</name>
<dbReference type="EMBL" id="QPFP01000035">
    <property type="protein sequence ID" value="TEB28004.1"/>
    <property type="molecule type" value="Genomic_DNA"/>
</dbReference>
<keyword evidence="3" id="KW-1185">Reference proteome</keyword>
<comment type="caution">
    <text evidence="2">The sequence shown here is derived from an EMBL/GenBank/DDBJ whole genome shotgun (WGS) entry which is preliminary data.</text>
</comment>
<accession>A0A4Y7T209</accession>
<gene>
    <name evidence="2" type="ORF">FA13DRAFT_825455</name>
</gene>
<reference evidence="2 3" key="1">
    <citation type="journal article" date="2019" name="Nat. Ecol. Evol.">
        <title>Megaphylogeny resolves global patterns of mushroom evolution.</title>
        <authorList>
            <person name="Varga T."/>
            <person name="Krizsan K."/>
            <person name="Foldi C."/>
            <person name="Dima B."/>
            <person name="Sanchez-Garcia M."/>
            <person name="Sanchez-Ramirez S."/>
            <person name="Szollosi G.J."/>
            <person name="Szarkandi J.G."/>
            <person name="Papp V."/>
            <person name="Albert L."/>
            <person name="Andreopoulos W."/>
            <person name="Angelini C."/>
            <person name="Antonin V."/>
            <person name="Barry K.W."/>
            <person name="Bougher N.L."/>
            <person name="Buchanan P."/>
            <person name="Buyck B."/>
            <person name="Bense V."/>
            <person name="Catcheside P."/>
            <person name="Chovatia M."/>
            <person name="Cooper J."/>
            <person name="Damon W."/>
            <person name="Desjardin D."/>
            <person name="Finy P."/>
            <person name="Geml J."/>
            <person name="Haridas S."/>
            <person name="Hughes K."/>
            <person name="Justo A."/>
            <person name="Karasinski D."/>
            <person name="Kautmanova I."/>
            <person name="Kiss B."/>
            <person name="Kocsube S."/>
            <person name="Kotiranta H."/>
            <person name="LaButti K.M."/>
            <person name="Lechner B.E."/>
            <person name="Liimatainen K."/>
            <person name="Lipzen A."/>
            <person name="Lukacs Z."/>
            <person name="Mihaltcheva S."/>
            <person name="Morgado L.N."/>
            <person name="Niskanen T."/>
            <person name="Noordeloos M.E."/>
            <person name="Ohm R.A."/>
            <person name="Ortiz-Santana B."/>
            <person name="Ovrebo C."/>
            <person name="Racz N."/>
            <person name="Riley R."/>
            <person name="Savchenko A."/>
            <person name="Shiryaev A."/>
            <person name="Soop K."/>
            <person name="Spirin V."/>
            <person name="Szebenyi C."/>
            <person name="Tomsovsky M."/>
            <person name="Tulloss R.E."/>
            <person name="Uehling J."/>
            <person name="Grigoriev I.V."/>
            <person name="Vagvolgyi C."/>
            <person name="Papp T."/>
            <person name="Martin F.M."/>
            <person name="Miettinen O."/>
            <person name="Hibbett D.S."/>
            <person name="Nagy L.G."/>
        </authorList>
    </citation>
    <scope>NUCLEOTIDE SEQUENCE [LARGE SCALE GENOMIC DNA]</scope>
    <source>
        <strain evidence="2 3">FP101781</strain>
    </source>
</reference>
<dbReference type="CDD" id="cd09917">
    <property type="entry name" value="F-box_SF"/>
    <property type="match status" value="1"/>
</dbReference>
<sequence length="493" mass="54654">MYELNTQEITGFQLSVDILIHILQNLDAKDILRVRQASRVLCRATKFKSVWLVVLDRACERYGIFKPTFPLDRMSTLDLENASTSPYKFLRSIKGLDEGDYPVPYHTSVLRFHSGSRSTGKNTGHDVETLHLIPGGRFLLTSGRSYCLWDLGYSANVAAKPFPFAEPLYLESSGFGAVVPGSDGKSIILGTTQRHEMAPQHYSINIHIMDLTESQTPTFRLAATLLLGVITGPVRMYHLGDSLAILWSHPYVVLWNWAGGVVCKWYVDKLAGIEPQAFVSDNSIFLWDQSSMRVWDLPAGDAFSPISDYGDIVVIPNRPKASVQNFSDEGFIMSTTSPWHRSPSADRYLCQLYPGMPYLRLFSVKSPSESRDDFLPGSYLVPGGESDNEYGPGFRGWIGQGVSSLFQCEDELVLCSRSGGEQSALVAMVLKVPKSASLDEIVPFSRALTPCGSVTPSWSLYQFDFCAFSGRAVYFTPTGDVLVSDYVLPSYGT</sequence>
<dbReference type="Proteomes" id="UP000298030">
    <property type="component" value="Unassembled WGS sequence"/>
</dbReference>
<dbReference type="AlphaFoldDB" id="A0A4Y7T209"/>
<dbReference type="SUPFAM" id="SSF81383">
    <property type="entry name" value="F-box domain"/>
    <property type="match status" value="1"/>
</dbReference>
<dbReference type="OrthoDB" id="3070325at2759"/>
<dbReference type="InterPro" id="IPR036047">
    <property type="entry name" value="F-box-like_dom_sf"/>
</dbReference>
<dbReference type="SMART" id="SM00256">
    <property type="entry name" value="FBOX"/>
    <property type="match status" value="1"/>
</dbReference>